<gene>
    <name evidence="5" type="ORF">LTR69_008550</name>
</gene>
<dbReference type="SUPFAM" id="SSF53474">
    <property type="entry name" value="alpha/beta-Hydrolases"/>
    <property type="match status" value="1"/>
</dbReference>
<dbReference type="Pfam" id="PF00561">
    <property type="entry name" value="Abhydrolase_1"/>
    <property type="match status" value="1"/>
</dbReference>
<evidence type="ECO:0008006" key="7">
    <source>
        <dbReference type="Google" id="ProtNLM"/>
    </source>
</evidence>
<dbReference type="PANTHER" id="PTHR43248">
    <property type="entry name" value="2-SUCCINYL-6-HYDROXY-2,4-CYCLOHEXADIENE-1-CARBOXYLATE SYNTHASE"/>
    <property type="match status" value="1"/>
</dbReference>
<accession>A0ABR0J2N4</accession>
<dbReference type="InterPro" id="IPR000073">
    <property type="entry name" value="AB_hydrolase_1"/>
</dbReference>
<keyword evidence="6" id="KW-1185">Reference proteome</keyword>
<dbReference type="PANTHER" id="PTHR43248:SF25">
    <property type="entry name" value="AB HYDROLASE-1 DOMAIN-CONTAINING PROTEIN-RELATED"/>
    <property type="match status" value="1"/>
</dbReference>
<evidence type="ECO:0000313" key="5">
    <source>
        <dbReference type="EMBL" id="KAK5054982.1"/>
    </source>
</evidence>
<dbReference type="Proteomes" id="UP001345691">
    <property type="component" value="Unassembled WGS sequence"/>
</dbReference>
<name>A0ABR0J2N4_9EURO</name>
<dbReference type="Pfam" id="PF08386">
    <property type="entry name" value="Abhydrolase_4"/>
    <property type="match status" value="1"/>
</dbReference>
<evidence type="ECO:0000259" key="4">
    <source>
        <dbReference type="Pfam" id="PF08386"/>
    </source>
</evidence>
<feature type="domain" description="Peptidase S33 tripeptidyl aminopeptidase-like C-terminal" evidence="4">
    <location>
        <begin position="355"/>
        <end position="437"/>
    </location>
</feature>
<proteinExistence type="inferred from homology"/>
<evidence type="ECO:0000256" key="1">
    <source>
        <dbReference type="ARBA" id="ARBA00010088"/>
    </source>
</evidence>
<evidence type="ECO:0000256" key="2">
    <source>
        <dbReference type="ARBA" id="ARBA00022801"/>
    </source>
</evidence>
<dbReference type="InterPro" id="IPR013595">
    <property type="entry name" value="Pept_S33_TAP-like_C"/>
</dbReference>
<sequence>MTNAETYLHYFGPGYNLVSFDPRGVNNSGPSVDCFYHDETARTTFESLFFGEVTDASSTSLATQFYSAKLFGQWCTEAFSHGNNSGLHISTPAVAQDMLNFAQAEQRLAGKHEDEAEVWYYGMSYGTALGATFASLYPQNVGRVVLDGVIDAQDYYEGGWKANLHDTEAVLPMFPRYCYQAGQQNCSFWGPSEQNITDRINQILSDLQQHPIPVSGLQQNGMPMGLATYSDVKQSLLLGAYFPTSNFPSLADALTAVEAGDGSMVTDITSNELWGPDVNVLIKCVDSYGNNNLTTLDEYREYVNIFTDESKSLGDTWANNAGTALCSSLNLDLPHGGSFPGSSWYSWKILTRSIQGPLPPSSNHTEHPILFASNSLDPVAPIRNAHKMSRAFTDSTVLIQGDGIGHTAISNGGSPCLLNHVRSYLDSGNVPPANTTCQGASVPFRDS</sequence>
<keyword evidence="2" id="KW-0378">Hydrolase</keyword>
<dbReference type="EMBL" id="JAVRRF010000021">
    <property type="protein sequence ID" value="KAK5054982.1"/>
    <property type="molecule type" value="Genomic_DNA"/>
</dbReference>
<evidence type="ECO:0000313" key="6">
    <source>
        <dbReference type="Proteomes" id="UP001345691"/>
    </source>
</evidence>
<evidence type="ECO:0000259" key="3">
    <source>
        <dbReference type="Pfam" id="PF00561"/>
    </source>
</evidence>
<protein>
    <recommendedName>
        <fullName evidence="7">Peptidase S33 tripeptidyl aminopeptidase-like C-terminal domain-containing protein</fullName>
    </recommendedName>
</protein>
<dbReference type="Gene3D" id="3.40.50.1820">
    <property type="entry name" value="alpha/beta hydrolase"/>
    <property type="match status" value="1"/>
</dbReference>
<dbReference type="InterPro" id="IPR051601">
    <property type="entry name" value="Serine_prot/Carboxylest_S33"/>
</dbReference>
<organism evidence="5 6">
    <name type="scientific">Exophiala sideris</name>
    <dbReference type="NCBI Taxonomy" id="1016849"/>
    <lineage>
        <taxon>Eukaryota</taxon>
        <taxon>Fungi</taxon>
        <taxon>Dikarya</taxon>
        <taxon>Ascomycota</taxon>
        <taxon>Pezizomycotina</taxon>
        <taxon>Eurotiomycetes</taxon>
        <taxon>Chaetothyriomycetidae</taxon>
        <taxon>Chaetothyriales</taxon>
        <taxon>Herpotrichiellaceae</taxon>
        <taxon>Exophiala</taxon>
    </lineage>
</organism>
<feature type="domain" description="AB hydrolase-1" evidence="3">
    <location>
        <begin position="14"/>
        <end position="149"/>
    </location>
</feature>
<comment type="similarity">
    <text evidence="1">Belongs to the peptidase S33 family.</text>
</comment>
<reference evidence="5 6" key="1">
    <citation type="submission" date="2023-08" db="EMBL/GenBank/DDBJ databases">
        <title>Black Yeasts Isolated from many extreme environments.</title>
        <authorList>
            <person name="Coleine C."/>
            <person name="Stajich J.E."/>
            <person name="Selbmann L."/>
        </authorList>
    </citation>
    <scope>NUCLEOTIDE SEQUENCE [LARGE SCALE GENOMIC DNA]</scope>
    <source>
        <strain evidence="5 6">CCFEE 6328</strain>
    </source>
</reference>
<comment type="caution">
    <text evidence="5">The sequence shown here is derived from an EMBL/GenBank/DDBJ whole genome shotgun (WGS) entry which is preliminary data.</text>
</comment>
<dbReference type="InterPro" id="IPR029058">
    <property type="entry name" value="AB_hydrolase_fold"/>
</dbReference>